<reference evidence="1 2" key="1">
    <citation type="journal article" date="2018" name="Mol. Ecol.">
        <title>The obligate alkalophilic soda-lake fungus Sodiomyces alkalinus has shifted to a protein diet.</title>
        <authorList>
            <person name="Grum-Grzhimaylo A.A."/>
            <person name="Falkoski D.L."/>
            <person name="van den Heuvel J."/>
            <person name="Valero-Jimenez C.A."/>
            <person name="Min B."/>
            <person name="Choi I.G."/>
            <person name="Lipzen A."/>
            <person name="Daum C.G."/>
            <person name="Aanen D.K."/>
            <person name="Tsang A."/>
            <person name="Henrissat B."/>
            <person name="Bilanenko E.N."/>
            <person name="de Vries R.P."/>
            <person name="van Kan J.A.L."/>
            <person name="Grigoriev I.V."/>
            <person name="Debets A.J.M."/>
        </authorList>
    </citation>
    <scope>NUCLEOTIDE SEQUENCE [LARGE SCALE GENOMIC DNA]</scope>
    <source>
        <strain evidence="1 2">F11</strain>
    </source>
</reference>
<dbReference type="EMBL" id="ML119051">
    <property type="protein sequence ID" value="ROT41959.1"/>
    <property type="molecule type" value="Genomic_DNA"/>
</dbReference>
<dbReference type="RefSeq" id="XP_028469765.1">
    <property type="nucleotide sequence ID" value="XM_028615358.1"/>
</dbReference>
<evidence type="ECO:0008006" key="3">
    <source>
        <dbReference type="Google" id="ProtNLM"/>
    </source>
</evidence>
<sequence>MPSTVVPVLGPDVAPIDGLEDLIVHLDKLVADPETKMDPRLFDSVELQLAESNIPPLLPCLLPKLTEVLKTTPHDPAVPVALTIKLLGPVSFPQTLALADEDSLIAALSSPAPSAKALAMTILHKAAASPSDVAHLAAMPTLLSHFLHTWLATPQVEIGEKGSRVLGDLLDTDATSEPLHRPSAGAGPITIDGVTWVNGTSNRSNNNNATEARHLRPRGTGALWNRLFHDPTLYTHLYALPRGKDTLPGAPGHLSAHQTTLAQGRILRILPRLAALDFRAVTQPPQPTLPSPPAEVEVDTSIGLLQFAALRMVDKEDVLMHRNLVHFFDGLLSLLRLRADMDGPEKDLIVRTASAILAEATADDPALRDALRSLPERTVPEEADGLRAFVELVLS</sequence>
<evidence type="ECO:0000313" key="1">
    <source>
        <dbReference type="EMBL" id="ROT41959.1"/>
    </source>
</evidence>
<dbReference type="AlphaFoldDB" id="A0A3N2Q5A6"/>
<dbReference type="GeneID" id="39583835"/>
<name>A0A3N2Q5A6_SODAK</name>
<gene>
    <name evidence="1" type="ORF">SODALDRAFT_4235</name>
</gene>
<evidence type="ECO:0000313" key="2">
    <source>
        <dbReference type="Proteomes" id="UP000272025"/>
    </source>
</evidence>
<dbReference type="Proteomes" id="UP000272025">
    <property type="component" value="Unassembled WGS sequence"/>
</dbReference>
<proteinExistence type="predicted"/>
<dbReference type="STRING" id="1314773.A0A3N2Q5A6"/>
<organism evidence="1 2">
    <name type="scientific">Sodiomyces alkalinus (strain CBS 110278 / VKM F-3762 / F11)</name>
    <name type="common">Alkaliphilic filamentous fungus</name>
    <dbReference type="NCBI Taxonomy" id="1314773"/>
    <lineage>
        <taxon>Eukaryota</taxon>
        <taxon>Fungi</taxon>
        <taxon>Dikarya</taxon>
        <taxon>Ascomycota</taxon>
        <taxon>Pezizomycotina</taxon>
        <taxon>Sordariomycetes</taxon>
        <taxon>Hypocreomycetidae</taxon>
        <taxon>Glomerellales</taxon>
        <taxon>Plectosphaerellaceae</taxon>
        <taxon>Sodiomyces</taxon>
    </lineage>
</organism>
<keyword evidence="2" id="KW-1185">Reference proteome</keyword>
<dbReference type="OrthoDB" id="4538483at2759"/>
<accession>A0A3N2Q5A6</accession>
<protein>
    <recommendedName>
        <fullName evidence="3">DNA mismatch repair protein HSM3 N-terminal domain-containing protein</fullName>
    </recommendedName>
</protein>